<evidence type="ECO:0000259" key="7">
    <source>
        <dbReference type="PROSITE" id="PS51160"/>
    </source>
</evidence>
<evidence type="ECO:0000256" key="5">
    <source>
        <dbReference type="PROSITE-ProRule" id="PRU00520"/>
    </source>
</evidence>
<name>A0ABU8SKT6_9LACO</name>
<gene>
    <name evidence="8" type="ORF">R4146_05035</name>
</gene>
<comment type="catalytic activity">
    <reaction evidence="4 5">
        <text>an acyl phosphate + H2O = a carboxylate + phosphate + H(+)</text>
        <dbReference type="Rhea" id="RHEA:14965"/>
        <dbReference type="ChEBI" id="CHEBI:15377"/>
        <dbReference type="ChEBI" id="CHEBI:15378"/>
        <dbReference type="ChEBI" id="CHEBI:29067"/>
        <dbReference type="ChEBI" id="CHEBI:43474"/>
        <dbReference type="ChEBI" id="CHEBI:59918"/>
        <dbReference type="EC" id="3.6.1.7"/>
    </reaction>
</comment>
<evidence type="ECO:0000256" key="2">
    <source>
        <dbReference type="ARBA" id="ARBA00012150"/>
    </source>
</evidence>
<evidence type="ECO:0000256" key="1">
    <source>
        <dbReference type="ARBA" id="ARBA00005614"/>
    </source>
</evidence>
<dbReference type="InterPro" id="IPR001792">
    <property type="entry name" value="Acylphosphatase-like_dom"/>
</dbReference>
<dbReference type="EC" id="3.6.1.7" evidence="2 5"/>
<dbReference type="Gene3D" id="3.30.70.100">
    <property type="match status" value="1"/>
</dbReference>
<comment type="caution">
    <text evidence="8">The sequence shown here is derived from an EMBL/GenBank/DDBJ whole genome shotgun (WGS) entry which is preliminary data.</text>
</comment>
<evidence type="ECO:0000313" key="8">
    <source>
        <dbReference type="EMBL" id="MEJ6400521.1"/>
    </source>
</evidence>
<feature type="domain" description="Acylphosphatase-like" evidence="7">
    <location>
        <begin position="4"/>
        <end position="90"/>
    </location>
</feature>
<evidence type="ECO:0000256" key="6">
    <source>
        <dbReference type="RuleBase" id="RU004168"/>
    </source>
</evidence>
<protein>
    <recommendedName>
        <fullName evidence="3 5">acylphosphatase</fullName>
        <ecNumber evidence="2 5">3.6.1.7</ecNumber>
    </recommendedName>
</protein>
<dbReference type="InterPro" id="IPR036046">
    <property type="entry name" value="Acylphosphatase-like_dom_sf"/>
</dbReference>
<dbReference type="PRINTS" id="PR00112">
    <property type="entry name" value="ACYLPHPHTASE"/>
</dbReference>
<reference evidence="8 9" key="1">
    <citation type="submission" date="2023-10" db="EMBL/GenBank/DDBJ databases">
        <title>Nicoliella lavandulae sp. nov. isolated from Lavandula angustifolia flowers.</title>
        <authorList>
            <person name="Alcantara C."/>
            <person name="Zuniga M."/>
            <person name="Landete J.M."/>
            <person name="Monedero V."/>
        </authorList>
    </citation>
    <scope>NUCLEOTIDE SEQUENCE [LARGE SCALE GENOMIC DNA]</scope>
    <source>
        <strain evidence="8 9">Es01</strain>
    </source>
</reference>
<dbReference type="RefSeq" id="WP_339960326.1">
    <property type="nucleotide sequence ID" value="NZ_JAWMWH010000001.1"/>
</dbReference>
<accession>A0ABU8SKT6</accession>
<sequence length="90" mass="9727">MQPTLEIHVYGTVQGVGFRYSTKQIADQLGIVGTVENLADGSVKILAQGDYKKLDELVAKIKDAPSPSAEVVDASIKFTKLPAFTDFKTI</sequence>
<dbReference type="InterPro" id="IPR017968">
    <property type="entry name" value="Acylphosphatase_CS"/>
</dbReference>
<keyword evidence="9" id="KW-1185">Reference proteome</keyword>
<evidence type="ECO:0000256" key="3">
    <source>
        <dbReference type="ARBA" id="ARBA00015991"/>
    </source>
</evidence>
<dbReference type="SUPFAM" id="SSF54975">
    <property type="entry name" value="Acylphosphatase/BLUF domain-like"/>
    <property type="match status" value="1"/>
</dbReference>
<evidence type="ECO:0000313" key="9">
    <source>
        <dbReference type="Proteomes" id="UP001370590"/>
    </source>
</evidence>
<comment type="similarity">
    <text evidence="1 6">Belongs to the acylphosphatase family.</text>
</comment>
<dbReference type="PROSITE" id="PS00150">
    <property type="entry name" value="ACYLPHOSPHATASE_1"/>
    <property type="match status" value="1"/>
</dbReference>
<evidence type="ECO:0000256" key="4">
    <source>
        <dbReference type="ARBA" id="ARBA00047645"/>
    </source>
</evidence>
<feature type="active site" evidence="5">
    <location>
        <position position="37"/>
    </location>
</feature>
<dbReference type="Pfam" id="PF00708">
    <property type="entry name" value="Acylphosphatase"/>
    <property type="match status" value="1"/>
</dbReference>
<dbReference type="EMBL" id="JAWMWH010000001">
    <property type="protein sequence ID" value="MEJ6400521.1"/>
    <property type="molecule type" value="Genomic_DNA"/>
</dbReference>
<proteinExistence type="inferred from homology"/>
<keyword evidence="5" id="KW-0378">Hydrolase</keyword>
<dbReference type="PROSITE" id="PS51160">
    <property type="entry name" value="ACYLPHOSPHATASE_3"/>
    <property type="match status" value="1"/>
</dbReference>
<dbReference type="InterPro" id="IPR020456">
    <property type="entry name" value="Acylphosphatase"/>
</dbReference>
<dbReference type="Proteomes" id="UP001370590">
    <property type="component" value="Unassembled WGS sequence"/>
</dbReference>
<dbReference type="PANTHER" id="PTHR47268">
    <property type="entry name" value="ACYLPHOSPHATASE"/>
    <property type="match status" value="1"/>
</dbReference>
<feature type="active site" evidence="5">
    <location>
        <position position="19"/>
    </location>
</feature>
<dbReference type="PANTHER" id="PTHR47268:SF4">
    <property type="entry name" value="ACYLPHOSPHATASE"/>
    <property type="match status" value="1"/>
</dbReference>
<organism evidence="8 9">
    <name type="scientific">Nicoliella lavandulae</name>
    <dbReference type="NCBI Taxonomy" id="3082954"/>
    <lineage>
        <taxon>Bacteria</taxon>
        <taxon>Bacillati</taxon>
        <taxon>Bacillota</taxon>
        <taxon>Bacilli</taxon>
        <taxon>Lactobacillales</taxon>
        <taxon>Lactobacillaceae</taxon>
        <taxon>Nicoliella</taxon>
    </lineage>
</organism>